<reference evidence="5 6" key="1">
    <citation type="submission" date="2018-04" db="EMBL/GenBank/DDBJ databases">
        <title>Flavobacterium sp. nov., isolated from glacier ice.</title>
        <authorList>
            <person name="Liu Q."/>
            <person name="Xin Y.-H."/>
        </authorList>
    </citation>
    <scope>NUCLEOTIDE SEQUENCE [LARGE SCALE GENOMIC DNA]</scope>
    <source>
        <strain evidence="5 6">LB2P30</strain>
    </source>
</reference>
<accession>A0A2U1JMF0</accession>
<feature type="non-terminal residue" evidence="5">
    <location>
        <position position="1"/>
    </location>
</feature>
<feature type="domain" description="LamG-like jellyroll fold" evidence="4">
    <location>
        <begin position="889"/>
        <end position="1026"/>
    </location>
</feature>
<dbReference type="Gene3D" id="2.60.120.200">
    <property type="match status" value="3"/>
</dbReference>
<dbReference type="Pfam" id="PF02494">
    <property type="entry name" value="HYR"/>
    <property type="match status" value="3"/>
</dbReference>
<dbReference type="PANTHER" id="PTHR42535">
    <property type="entry name" value="OOKINETE PROTEIN, PUTATIVE-RELATED"/>
    <property type="match status" value="1"/>
</dbReference>
<dbReference type="InterPro" id="IPR013320">
    <property type="entry name" value="ConA-like_dom_sf"/>
</dbReference>
<evidence type="ECO:0000256" key="2">
    <source>
        <dbReference type="ARBA" id="ARBA00022737"/>
    </source>
</evidence>
<dbReference type="GO" id="GO:0005975">
    <property type="term" value="P:carbohydrate metabolic process"/>
    <property type="evidence" value="ECO:0007669"/>
    <property type="project" value="UniProtKB-ARBA"/>
</dbReference>
<proteinExistence type="predicted"/>
<name>A0A2U1JMF0_9FLAO</name>
<keyword evidence="3" id="KW-1015">Disulfide bond</keyword>
<dbReference type="OrthoDB" id="9801383at2"/>
<evidence type="ECO:0000256" key="3">
    <source>
        <dbReference type="ARBA" id="ARBA00023157"/>
    </source>
</evidence>
<gene>
    <name evidence="5" type="ORF">DB891_16090</name>
</gene>
<dbReference type="EMBL" id="QCZH01000027">
    <property type="protein sequence ID" value="PWA06322.1"/>
    <property type="molecule type" value="Genomic_DNA"/>
</dbReference>
<dbReference type="SMART" id="SM00560">
    <property type="entry name" value="LamGL"/>
    <property type="match status" value="3"/>
</dbReference>
<dbReference type="InterPro" id="IPR006558">
    <property type="entry name" value="LamG-like"/>
</dbReference>
<dbReference type="PANTHER" id="PTHR42535:SF2">
    <property type="entry name" value="CHROMOSOME UNDETERMINED SCAFFOLD_146, WHOLE GENOME SHOTGUN SEQUENCE"/>
    <property type="match status" value="1"/>
</dbReference>
<dbReference type="Pfam" id="PF13385">
    <property type="entry name" value="Laminin_G_3"/>
    <property type="match status" value="3"/>
</dbReference>
<dbReference type="Pfam" id="PF18962">
    <property type="entry name" value="Por_Secre_tail"/>
    <property type="match status" value="1"/>
</dbReference>
<feature type="domain" description="LamG-like jellyroll fold" evidence="4">
    <location>
        <begin position="279"/>
        <end position="404"/>
    </location>
</feature>
<evidence type="ECO:0000256" key="1">
    <source>
        <dbReference type="ARBA" id="ARBA00022729"/>
    </source>
</evidence>
<dbReference type="Proteomes" id="UP000245618">
    <property type="component" value="Unassembled WGS sequence"/>
</dbReference>
<keyword evidence="1" id="KW-0732">Signal</keyword>
<dbReference type="NCBIfam" id="TIGR04183">
    <property type="entry name" value="Por_Secre_tail"/>
    <property type="match status" value="1"/>
</dbReference>
<dbReference type="GO" id="GO:0004553">
    <property type="term" value="F:hydrolase activity, hydrolyzing O-glycosyl compounds"/>
    <property type="evidence" value="ECO:0007669"/>
    <property type="project" value="UniProtKB-ARBA"/>
</dbReference>
<evidence type="ECO:0000313" key="6">
    <source>
        <dbReference type="Proteomes" id="UP000245618"/>
    </source>
</evidence>
<evidence type="ECO:0000313" key="5">
    <source>
        <dbReference type="EMBL" id="PWA06322.1"/>
    </source>
</evidence>
<keyword evidence="6" id="KW-1185">Reference proteome</keyword>
<organism evidence="5 6">
    <name type="scientific">Flavobacterium laiguense</name>
    <dbReference type="NCBI Taxonomy" id="2169409"/>
    <lineage>
        <taxon>Bacteria</taxon>
        <taxon>Pseudomonadati</taxon>
        <taxon>Bacteroidota</taxon>
        <taxon>Flavobacteriia</taxon>
        <taxon>Flavobacteriales</taxon>
        <taxon>Flavobacteriaceae</taxon>
        <taxon>Flavobacterium</taxon>
    </lineage>
</organism>
<feature type="domain" description="LamG-like jellyroll fold" evidence="4">
    <location>
        <begin position="576"/>
        <end position="716"/>
    </location>
</feature>
<sequence>PLVLGGGSPSSGIYSGTGVSSGIFDPNVAGEGTHLITYFYVDVYGCNDSAFSSITVNPKPIVSLSGFPSLCLGSAPLVLGGGSPSSGIYSGTGVSSGIFDPNVAGEGTHLITYSYTDANGCSNSALSTITVNPLPVANAGASTTICGGNIVPIGATAVVGSTYQWISNPIGFTSTMANPSVSPVVTTTYTVTETVTATGCAKSNDVTVIVADAENPTIVCAPDVTINTTPGLSTGTTVLINPTISDNCTNSFGNALNFDGLNDHISIANTNLPAGNSPRTFTVWIKTTQTGTIGDIISYGNGANGENFNVGILGGSIFVSSWADPQYFVPASNVNNGSWHHVAVSYDGTNAQTYVDGILLDDRAFAINTVLNTAKIGARRDALFEFFEGSIDELSIWNIALTQGQIQANMNSELGIQPGLVALYHFNQGVAGVTNTGLTTVADTSANSNNGTLNGFALTGSASNWVLGNVVGGELSVTNDAPNEYPIGNTTVTWTATDASNNTATCTQKVTVVDTENPTIVCAPDVTINTTPGLSTGITTLINPTVSDNCCTVGNALSFDGGYVDVPHNDLLNPIDQLTIETWVKRISNGLQESLIEKYANQADTFGYLLRITDANKAFTMVLNASNQGVELTGSTTILPNVWYHLAATFNRNTGVLKLYVNGVLDGQITGISGLPTTPGAQSLKIGARGDDAATRLINGGVIDEARVWNIERTQAQIQTDMNRELSAQTGLVALYHFNQGIVGGANTELATAMDDSGNGFNGTLNGFALTGSTSNWVLGNVVGGELSVTNDAPNEYPIGNTTVTWTATDASNNTGTCTQKVTVVDTENPTIVCPSDVTINTTAGLCTGTTLLVSPAVSDNSINSFGNALNFDGGYVDVPHNDLLNPINQLTIETWVKITSGGKSLIEKYSYYGNDFGYLLRISPENKAFTMVLKPCCGGPQLTGATTILPNEWYHLAVTFNRTTGVLKLYVNGVLDGQINGITDLPENPGTLSLKIGARGDDAAIYSNGDLMDEVRIWNVERTQSQIQADMNKELSAQAGLVALYHFNQGIAGGNNSASPGPAINTAIDDSGNGFNGTLNGFTLTGATSNWVLGNTIGGELNVINDAPETYPIGNTTVTWTATDASNNTATCTQKVTVVDNQQLANAGVSSSICSGNSVALGTATVAGHTYSWVSNPSGFASTVANPSVSPIVTTTYTLTETVTATGCSKSNEVTITVNPLPVANAGASIVICRGNSIVIGATAVSGNTYSWVSNPAGFTSTVSNPSVSPTVTTSYTLTETIIATGCSKSNSATVTVNPLPVVTLNAFSPVCISATAFTLTGGLPTGGIYAGTGVSSGIFNPSVAGVGVHPITYSYTNINGCTNLATANIQVNGPIANAGADATIYIGYTQTKCVTLSGSATGGLPPYKYLWSTGSKNTSISVCPTVKTTYTLKITDAQGCFQSDDVVVNTVDITCAKNSVYICHNGVTQCVKTTDVKTHLAHGDYLGSCINTARFASNTDFYVVENSDTFVIYPNPTTGSFTVEVNKKDVVEGAMIQVLDFNGRIIYSKAPFVIDGHMKETIELNDALPVGVYFVNLIVGENVETKKLILKE</sequence>
<evidence type="ECO:0000259" key="4">
    <source>
        <dbReference type="SMART" id="SM00560"/>
    </source>
</evidence>
<dbReference type="RefSeq" id="WP_116764601.1">
    <property type="nucleotide sequence ID" value="NZ_QCZH01000027.1"/>
</dbReference>
<dbReference type="InterPro" id="IPR003410">
    <property type="entry name" value="HYR_dom"/>
</dbReference>
<dbReference type="SUPFAM" id="SSF49899">
    <property type="entry name" value="Concanavalin A-like lectins/glucanases"/>
    <property type="match status" value="3"/>
</dbReference>
<keyword evidence="2" id="KW-0677">Repeat</keyword>
<protein>
    <recommendedName>
        <fullName evidence="4">LamG-like jellyroll fold domain-containing protein</fullName>
    </recommendedName>
</protein>
<dbReference type="InterPro" id="IPR026444">
    <property type="entry name" value="Secre_tail"/>
</dbReference>
<comment type="caution">
    <text evidence="5">The sequence shown here is derived from an EMBL/GenBank/DDBJ whole genome shotgun (WGS) entry which is preliminary data.</text>
</comment>